<dbReference type="AlphaFoldDB" id="A0A2M6W6F3"/>
<evidence type="ECO:0000313" key="2">
    <source>
        <dbReference type="Proteomes" id="UP000231426"/>
    </source>
</evidence>
<dbReference type="EMBL" id="PFBV01000003">
    <property type="protein sequence ID" value="PIT88340.1"/>
    <property type="molecule type" value="Genomic_DNA"/>
</dbReference>
<sequence length="104" mass="11925">MKHSMRSLIVACVIYFLFGMTVGSILGTNGVEGRSTELEDGRYELINVVGADPIDQSRTEVVVKENNEFNIHRFVTMTPECFNNYNDGDKVLVVINDWCYWLRE</sequence>
<evidence type="ECO:0000313" key="1">
    <source>
        <dbReference type="EMBL" id="PIT88340.1"/>
    </source>
</evidence>
<reference evidence="2" key="1">
    <citation type="submission" date="2017-09" db="EMBL/GenBank/DDBJ databases">
        <title>Depth-based differentiation of microbial function through sediment-hosted aquifers and enrichment of novel symbionts in the deep terrestrial subsurface.</title>
        <authorList>
            <person name="Probst A.J."/>
            <person name="Ladd B."/>
            <person name="Jarett J.K."/>
            <person name="Geller-Mcgrath D.E."/>
            <person name="Sieber C.M.K."/>
            <person name="Emerson J.B."/>
            <person name="Anantharaman K."/>
            <person name="Thomas B.C."/>
            <person name="Malmstrom R."/>
            <person name="Stieglmeier M."/>
            <person name="Klingl A."/>
            <person name="Woyke T."/>
            <person name="Ryan C.M."/>
            <person name="Banfield J.F."/>
        </authorList>
    </citation>
    <scope>NUCLEOTIDE SEQUENCE [LARGE SCALE GENOMIC DNA]</scope>
</reference>
<name>A0A2M6W6F3_9BACT</name>
<comment type="caution">
    <text evidence="1">The sequence shown here is derived from an EMBL/GenBank/DDBJ whole genome shotgun (WGS) entry which is preliminary data.</text>
</comment>
<organism evidence="1 2">
    <name type="scientific">Candidatus Magasanikbacteria bacterium CG10_big_fil_rev_8_21_14_0_10_36_32</name>
    <dbReference type="NCBI Taxonomy" id="1974646"/>
    <lineage>
        <taxon>Bacteria</taxon>
        <taxon>Candidatus Magasanikiibacteriota</taxon>
    </lineage>
</organism>
<dbReference type="Proteomes" id="UP000231426">
    <property type="component" value="Unassembled WGS sequence"/>
</dbReference>
<gene>
    <name evidence="1" type="ORF">COU29_00925</name>
</gene>
<proteinExistence type="predicted"/>
<protein>
    <submittedName>
        <fullName evidence="1">Uncharacterized protein</fullName>
    </submittedName>
</protein>
<accession>A0A2M6W6F3</accession>